<dbReference type="OrthoDB" id="2590398at2759"/>
<keyword evidence="2" id="KW-0808">Transferase</keyword>
<comment type="caution">
    <text evidence="2">The sequence shown here is derived from an EMBL/GenBank/DDBJ whole genome shotgun (WGS) entry which is preliminary data.</text>
</comment>
<feature type="transmembrane region" description="Helical" evidence="1">
    <location>
        <begin position="616"/>
        <end position="636"/>
    </location>
</feature>
<feature type="transmembrane region" description="Helical" evidence="1">
    <location>
        <begin position="224"/>
        <end position="243"/>
    </location>
</feature>
<dbReference type="GeneID" id="26809568"/>
<evidence type="ECO:0000313" key="2">
    <source>
        <dbReference type="EMBL" id="KNG83992.1"/>
    </source>
</evidence>
<protein>
    <submittedName>
        <fullName evidence="2">Glycosyltransferase</fullName>
    </submittedName>
</protein>
<feature type="transmembrane region" description="Helical" evidence="1">
    <location>
        <begin position="579"/>
        <end position="596"/>
    </location>
</feature>
<organism evidence="2 3">
    <name type="scientific">Aspergillus nomiae NRRL (strain ATCC 15546 / NRRL 13137 / CBS 260.88 / M93)</name>
    <dbReference type="NCBI Taxonomy" id="1509407"/>
    <lineage>
        <taxon>Eukaryota</taxon>
        <taxon>Fungi</taxon>
        <taxon>Dikarya</taxon>
        <taxon>Ascomycota</taxon>
        <taxon>Pezizomycotina</taxon>
        <taxon>Eurotiomycetes</taxon>
        <taxon>Eurotiomycetidae</taxon>
        <taxon>Eurotiales</taxon>
        <taxon>Aspergillaceae</taxon>
        <taxon>Aspergillus</taxon>
        <taxon>Aspergillus subgen. Circumdati</taxon>
    </lineage>
</organism>
<dbReference type="STRING" id="1509407.A0A0L1IWY2"/>
<keyword evidence="1" id="KW-0812">Transmembrane</keyword>
<feature type="transmembrane region" description="Helical" evidence="1">
    <location>
        <begin position="514"/>
        <end position="533"/>
    </location>
</feature>
<dbReference type="Pfam" id="PF13641">
    <property type="entry name" value="Glyco_tranf_2_3"/>
    <property type="match status" value="1"/>
</dbReference>
<keyword evidence="1" id="KW-0472">Membrane</keyword>
<dbReference type="AlphaFoldDB" id="A0A0L1IWY2"/>
<dbReference type="InterPro" id="IPR029044">
    <property type="entry name" value="Nucleotide-diphossugar_trans"/>
</dbReference>
<reference evidence="2 3" key="1">
    <citation type="submission" date="2014-06" db="EMBL/GenBank/DDBJ databases">
        <title>The Genome of the Aflatoxigenic Filamentous Fungus Aspergillus nomius.</title>
        <authorList>
            <person name="Moore M.G."/>
            <person name="Shannon B.M."/>
            <person name="Brian M.M."/>
        </authorList>
    </citation>
    <scope>NUCLEOTIDE SEQUENCE [LARGE SCALE GENOMIC DNA]</scope>
    <source>
        <strain evidence="2 3">NRRL 13137</strain>
    </source>
</reference>
<evidence type="ECO:0000256" key="1">
    <source>
        <dbReference type="SAM" id="Phobius"/>
    </source>
</evidence>
<feature type="transmembrane region" description="Helical" evidence="1">
    <location>
        <begin position="553"/>
        <end position="572"/>
    </location>
</feature>
<dbReference type="EMBL" id="JNOM01000234">
    <property type="protein sequence ID" value="KNG83992.1"/>
    <property type="molecule type" value="Genomic_DNA"/>
</dbReference>
<evidence type="ECO:0000313" key="3">
    <source>
        <dbReference type="Proteomes" id="UP000037505"/>
    </source>
</evidence>
<keyword evidence="1" id="KW-1133">Transmembrane helix</keyword>
<dbReference type="GO" id="GO:0016740">
    <property type="term" value="F:transferase activity"/>
    <property type="evidence" value="ECO:0007669"/>
    <property type="project" value="UniProtKB-KW"/>
</dbReference>
<name>A0A0L1IWY2_ASPN3</name>
<dbReference type="Proteomes" id="UP000037505">
    <property type="component" value="Unassembled WGS sequence"/>
</dbReference>
<accession>A0A0L1IWY2</accession>
<feature type="transmembrane region" description="Helical" evidence="1">
    <location>
        <begin position="181"/>
        <end position="204"/>
    </location>
</feature>
<dbReference type="Gene3D" id="3.90.550.10">
    <property type="entry name" value="Spore Coat Polysaccharide Biosynthesis Protein SpsA, Chain A"/>
    <property type="match status" value="1"/>
</dbReference>
<gene>
    <name evidence="2" type="ORF">ANOM_007764</name>
</gene>
<dbReference type="SUPFAM" id="SSF53448">
    <property type="entry name" value="Nucleotide-diphospho-sugar transferases"/>
    <property type="match status" value="1"/>
</dbReference>
<sequence>MSSVNDGPIVEDIFIPQSLLNTGSRRENAVEGTHRAISPSDHPSNQTDEIHIQKRNHRTISWATKVADRREAPQRAASYSSVLEEGRRQLHQLQGPSVPPHIRGITSSLHLNWSDSIHPPQFLEQDTFSDSSVQVSLIEQNSRSPLPLPRLGNVARKTLGDSVRSVYNRANLVKIKHQRRYWIRLLIEYSAYTTGGAFIYFVLVGWPLWKGAVYWLYWVMQRKFVFAGGWAIFIFLLVFNVAVRLMKVSHHSYSFAPLLLTFENDFPGPEYYQTRHIGPTAPDTALLIPCYKSGSIVGRTLEAALKIFPASQVYVIANGNSPTPLDNTEEVCKVYGVNHIWCPVGSKIVAIFIGCHAVKSFRHVLLIDDDCILPPHFPVVVSRLTEKVRCIGYTIKSVGPNSLPGSYCQQAQDLEYKLAGLQRSFAGRIGSATFPHGAISLWQRAFLKETLQHHPGFSISEDWFMGNSCRRLGGRIQMCSAVFVETTTPAALVFADRNSRRGGFGEMTVFKQRFLRWNFFVANGIWYNLLYLFGSWKLGKWELGAKLFVIQEVYESLLYVLTPFILPIGFIVRPVFCGALLGATVALYLFNAIIFNEFHLRLKDERIEWNIVLWYYMPYKIFLGLTNVASCYYSLFKYARYFAKRRPKLTEDHKAVGMVLRLEEIAESRRRRGKLGRRMTVRSLGVRKKNDSIAESQAFPRQGNYS</sequence>
<proteinExistence type="predicted"/>
<keyword evidence="3" id="KW-1185">Reference proteome</keyword>
<dbReference type="RefSeq" id="XP_015404915.1">
    <property type="nucleotide sequence ID" value="XM_015553020.1"/>
</dbReference>